<proteinExistence type="predicted"/>
<organism evidence="1 2">
    <name type="scientific">Burkholderia stabilis</name>
    <dbReference type="NCBI Taxonomy" id="95485"/>
    <lineage>
        <taxon>Bacteria</taxon>
        <taxon>Pseudomonadati</taxon>
        <taxon>Pseudomonadota</taxon>
        <taxon>Betaproteobacteria</taxon>
        <taxon>Burkholderiales</taxon>
        <taxon>Burkholderiaceae</taxon>
        <taxon>Burkholderia</taxon>
        <taxon>Burkholderia cepacia complex</taxon>
    </lineage>
</organism>
<dbReference type="SUPFAM" id="SSF50475">
    <property type="entry name" value="FMN-binding split barrel"/>
    <property type="match status" value="1"/>
</dbReference>
<dbReference type="EMBL" id="AP018112">
    <property type="protein sequence ID" value="BAX62375.1"/>
    <property type="molecule type" value="Genomic_DNA"/>
</dbReference>
<evidence type="ECO:0000313" key="1">
    <source>
        <dbReference type="EMBL" id="BAX62375.1"/>
    </source>
</evidence>
<gene>
    <name evidence="1" type="ORF">BSFP_052420</name>
</gene>
<protein>
    <submittedName>
        <fullName evidence="1">Flavin-nucleotide-binding protein</fullName>
    </submittedName>
</protein>
<dbReference type="Proteomes" id="UP000218432">
    <property type="component" value="Chromosome 2"/>
</dbReference>
<accession>A0A1Y1BRG6</accession>
<dbReference type="InterPro" id="IPR024747">
    <property type="entry name" value="Pyridox_Oxase-rel"/>
</dbReference>
<dbReference type="InterPro" id="IPR012349">
    <property type="entry name" value="Split_barrel_FMN-bd"/>
</dbReference>
<dbReference type="PANTHER" id="PTHR34071">
    <property type="entry name" value="5-NITROIMIDAZOLE ANTIBIOTICS RESISTANCE PROTEIN, NIMA-FAMILY-RELATED PROTEIN-RELATED"/>
    <property type="match status" value="1"/>
</dbReference>
<sequence length="218" mass="23468">MNDQTPSSPTSRTTIRRLPELANHDRTMLHRIVDEAYVCHIAFGDGRDTHCIPTAHWRRGDDLYIHGSNGSRMIKALSAGAQASVAITLLDGLVLAKSAFSHSMNYRSAVIYGQFDVVDSGAAKLAALDAFMDKIAAGRKHEARPGNSKEINATSVLRISLAEAAVKVSDSPPSDKEEDLALAVWAGILPLKTTRGTPVHADGNGSVPVPDYVRNWAD</sequence>
<reference evidence="1 2" key="1">
    <citation type="journal article" date="2017" name="Genome Announc.">
        <title>Complete Genome Sequence of Burkholderia stabilis FERMP-21014.</title>
        <authorList>
            <person name="Konishi K."/>
            <person name="Kumagai T."/>
            <person name="Sakasegawa S."/>
            <person name="Tamura T."/>
        </authorList>
    </citation>
    <scope>NUCLEOTIDE SEQUENCE [LARGE SCALE GENOMIC DNA]</scope>
    <source>
        <strain evidence="1 2">FERMP-21014</strain>
    </source>
</reference>
<dbReference type="RefSeq" id="WP_096474812.1">
    <property type="nucleotide sequence ID" value="NZ_AP018112.1"/>
</dbReference>
<name>A0A1Y1BRG6_9BURK</name>
<dbReference type="PANTHER" id="PTHR34071:SF2">
    <property type="entry name" value="FLAVIN-NUCLEOTIDE-BINDING PROTEIN"/>
    <property type="match status" value="1"/>
</dbReference>
<dbReference type="Gene3D" id="2.30.110.10">
    <property type="entry name" value="Electron Transport, Fmn-binding Protein, Chain A"/>
    <property type="match status" value="1"/>
</dbReference>
<dbReference type="AlphaFoldDB" id="A0A1Y1BRG6"/>
<evidence type="ECO:0000313" key="2">
    <source>
        <dbReference type="Proteomes" id="UP000218432"/>
    </source>
</evidence>
<dbReference type="Pfam" id="PF12900">
    <property type="entry name" value="Pyridox_ox_2"/>
    <property type="match status" value="1"/>
</dbReference>